<proteinExistence type="predicted"/>
<organism evidence="1 2">
    <name type="scientific">Phaeovibrio sulfidiphilus</name>
    <dbReference type="NCBI Taxonomy" id="1220600"/>
    <lineage>
        <taxon>Bacteria</taxon>
        <taxon>Pseudomonadati</taxon>
        <taxon>Pseudomonadota</taxon>
        <taxon>Alphaproteobacteria</taxon>
        <taxon>Rhodospirillales</taxon>
        <taxon>Rhodospirillaceae</taxon>
        <taxon>Phaeovibrio</taxon>
    </lineage>
</organism>
<sequence length="170" mass="18445">MLFWLVAFLGLLFVALLLARRRNARPAPRRPAAPAPGPRVTHLREVRLSPLARSGNPLVAAAAVSLALLQDGPQSSDSLRASVETDILARLYPDVSPSVMGEALDVVREMGFDRIAIVDEAATLFNGCLTPAEKAEFLSLLEEAARREPDTHNRSYFLGRLRKALGVPAP</sequence>
<gene>
    <name evidence="1" type="ORF">IHV25_02275</name>
</gene>
<evidence type="ECO:0000313" key="1">
    <source>
        <dbReference type="EMBL" id="MBE1236479.1"/>
    </source>
</evidence>
<keyword evidence="2" id="KW-1185">Reference proteome</keyword>
<name>A0A8J6YU60_9PROT</name>
<dbReference type="Proteomes" id="UP000631034">
    <property type="component" value="Unassembled WGS sequence"/>
</dbReference>
<dbReference type="RefSeq" id="WP_192533335.1">
    <property type="nucleotide sequence ID" value="NZ_JACZHT010000001.1"/>
</dbReference>
<evidence type="ECO:0000313" key="2">
    <source>
        <dbReference type="Proteomes" id="UP000631034"/>
    </source>
</evidence>
<dbReference type="EMBL" id="JACZHT010000001">
    <property type="protein sequence ID" value="MBE1236479.1"/>
    <property type="molecule type" value="Genomic_DNA"/>
</dbReference>
<accession>A0A8J6YU60</accession>
<comment type="caution">
    <text evidence="1">The sequence shown here is derived from an EMBL/GenBank/DDBJ whole genome shotgun (WGS) entry which is preliminary data.</text>
</comment>
<reference evidence="1" key="1">
    <citation type="submission" date="2020-10" db="EMBL/GenBank/DDBJ databases">
        <title>Genome sequence of the unusual species of purple photosynthetic bacteria, Phaeovibrio sulfidiphilus DSM 23193, type strain.</title>
        <authorList>
            <person name="Kyndt J.A."/>
            <person name="Meyer T.E."/>
        </authorList>
    </citation>
    <scope>NUCLEOTIDE SEQUENCE</scope>
    <source>
        <strain evidence="1">DSM 23193</strain>
    </source>
</reference>
<protein>
    <submittedName>
        <fullName evidence="1">Uncharacterized protein</fullName>
    </submittedName>
</protein>
<dbReference type="AlphaFoldDB" id="A0A8J6YU60"/>